<keyword evidence="13" id="KW-0628">Postsynaptic cell membrane</keyword>
<comment type="caution">
    <text evidence="17">Lacks conserved residue(s) required for the propagation of feature annotation.</text>
</comment>
<proteinExistence type="evidence at transcript level"/>
<keyword evidence="6 17" id="KW-1133">Transmembrane helix</keyword>
<dbReference type="FunFam" id="2.70.170.10:FF:000016">
    <property type="entry name" value="Nicotinic acetylcholine receptor subunit"/>
    <property type="match status" value="1"/>
</dbReference>
<evidence type="ECO:0000256" key="9">
    <source>
        <dbReference type="ARBA" id="ARBA00023136"/>
    </source>
</evidence>
<evidence type="ECO:0000256" key="13">
    <source>
        <dbReference type="ARBA" id="ARBA00023257"/>
    </source>
</evidence>
<keyword evidence="3 17" id="KW-0813">Transport</keyword>
<feature type="domain" description="Neurotransmitter-gated ion-channel ligand-binding" evidence="18">
    <location>
        <begin position="40"/>
        <end position="247"/>
    </location>
</feature>
<keyword evidence="7" id="KW-0770">Synapse</keyword>
<feature type="domain" description="Neurotransmitter-gated ion-channel transmembrane" evidence="19">
    <location>
        <begin position="254"/>
        <end position="505"/>
    </location>
</feature>
<keyword evidence="12" id="KW-0325">Glycoprotein</keyword>
<comment type="function">
    <text evidence="1">After binding acetylcholine, the AChR responds by an extensive change in conformation that affects all subunits and leads to opening of an ion-conducting channel across the plasma membrane.</text>
</comment>
<keyword evidence="5 17" id="KW-0812">Transmembrane</keyword>
<feature type="transmembrane region" description="Helical" evidence="17">
    <location>
        <begin position="248"/>
        <end position="267"/>
    </location>
</feature>
<dbReference type="PANTHER" id="PTHR18945">
    <property type="entry name" value="NEUROTRANSMITTER GATED ION CHANNEL"/>
    <property type="match status" value="1"/>
</dbReference>
<comment type="similarity">
    <text evidence="2">Belongs to the ligand-gated ion channel (TC 1.A.9) family. Acetylcholine receptor (TC 1.A.9.1) subfamily.</text>
</comment>
<evidence type="ECO:0000256" key="14">
    <source>
        <dbReference type="ARBA" id="ARBA00023286"/>
    </source>
</evidence>
<dbReference type="InterPro" id="IPR006201">
    <property type="entry name" value="Neur_channel"/>
</dbReference>
<dbReference type="PROSITE" id="PS00236">
    <property type="entry name" value="NEUROTR_ION_CHANNEL"/>
    <property type="match status" value="1"/>
</dbReference>
<dbReference type="Gene3D" id="2.70.170.10">
    <property type="entry name" value="Neurotransmitter-gated ion-channel ligand-binding domain"/>
    <property type="match status" value="1"/>
</dbReference>
<feature type="chain" id="PRO_5022262657" evidence="17">
    <location>
        <begin position="20"/>
        <end position="516"/>
    </location>
</feature>
<keyword evidence="17" id="KW-0732">Signal</keyword>
<dbReference type="Pfam" id="PF02932">
    <property type="entry name" value="Neur_chan_memb"/>
    <property type="match status" value="1"/>
</dbReference>
<keyword evidence="15 17" id="KW-0407">Ion channel</keyword>
<dbReference type="Pfam" id="PF02931">
    <property type="entry name" value="Neur_chan_LBD"/>
    <property type="match status" value="1"/>
</dbReference>
<dbReference type="GO" id="GO:0004888">
    <property type="term" value="F:transmembrane signaling receptor activity"/>
    <property type="evidence" value="ECO:0007669"/>
    <property type="project" value="InterPro"/>
</dbReference>
<reference evidence="20" key="1">
    <citation type="journal article" date="2015" name="Sci. Rep.">
        <title>Tissue- and time-dependent transcription in Ixodes ricinus salivary glands and midguts when blood feeding on the vertebrate host.</title>
        <authorList>
            <person name="Kotsyfakis M."/>
            <person name="Schwarz A."/>
            <person name="Erhart J."/>
            <person name="Ribeiro J.M."/>
        </authorList>
    </citation>
    <scope>NUCLEOTIDE SEQUENCE</scope>
    <source>
        <tissue evidence="20">Salivary gland and midgut</tissue>
    </source>
</reference>
<dbReference type="InterPro" id="IPR002394">
    <property type="entry name" value="Nicotinic_acetylcholine_rcpt"/>
</dbReference>
<dbReference type="SUPFAM" id="SSF90112">
    <property type="entry name" value="Neurotransmitter-gated ion-channel transmembrane pore"/>
    <property type="match status" value="1"/>
</dbReference>
<keyword evidence="9 17" id="KW-0472">Membrane</keyword>
<feature type="transmembrane region" description="Helical" evidence="17">
    <location>
        <begin position="309"/>
        <end position="334"/>
    </location>
</feature>
<evidence type="ECO:0000256" key="17">
    <source>
        <dbReference type="RuleBase" id="RU000687"/>
    </source>
</evidence>
<sequence length="516" mass="58216">MRRTARCSATLNLTRLCCANLLWLALLFSAPQDTEQGAHERRLLGDLLANYNTLERPVFNESEPLILSFGLTLQQIIDVDEKNQLIITNIWLTLDWIDVNLRWDPKLYGGVQEVRIPPSKIWKPDVLMYNSADEKFDGTYPTNVVVRHNGSCNYIPPGIFKSTCKIDITWFPFDDQKCDLKFGSWTYNGYQLDLRVKSDEGGDLSSYISNGEWDLIAVPGIRNEKEYACCPEPYIDITYTIHIRRRTLYYGFNLIIPCVLISSMTLLGFTLPPDTGERLTLGVTILLSLTVFMLQLAETMPPTSDAVSIIGTYFACIMIMVAFSVVMTVVVLNYHHRNQETTEMPAVIKTVFLVWLPWLLRMEPPGQKPGRRSLFLNSKMKEFELKERSSRSLLANVLDIDDDFRTANSSSAAMLGGHPECRSAAGARSYLGQDMGPAGGASTVHACVHSSRELNSILRELRFITSRMRKDEEEKEIVGEWKFAAMVVDRVCLIVFSGFTIISTCACLFSAPHLVA</sequence>
<dbReference type="InterPro" id="IPR006029">
    <property type="entry name" value="Neurotrans-gated_channel_TM"/>
</dbReference>
<dbReference type="CDD" id="cd19051">
    <property type="entry name" value="LGIC_TM_cation"/>
    <property type="match status" value="1"/>
</dbReference>
<dbReference type="FunFam" id="1.20.58.390:FF:000059">
    <property type="entry name" value="Nicotinic acetylcholine receptor alpha6, isoform D"/>
    <property type="match status" value="1"/>
</dbReference>
<dbReference type="InterPro" id="IPR036734">
    <property type="entry name" value="Neur_chan_lig-bd_sf"/>
</dbReference>
<keyword evidence="11 20" id="KW-0675">Receptor</keyword>
<dbReference type="NCBIfam" id="TIGR00860">
    <property type="entry name" value="LIC"/>
    <property type="match status" value="1"/>
</dbReference>
<protein>
    <submittedName>
        <fullName evidence="20">Putative acetylcholine receptor</fullName>
    </submittedName>
</protein>
<dbReference type="SMR" id="V5H4U2"/>
<dbReference type="InterPro" id="IPR036719">
    <property type="entry name" value="Neuro-gated_channel_TM_sf"/>
</dbReference>
<keyword evidence="10" id="KW-1015">Disulfide bond</keyword>
<dbReference type="PRINTS" id="PR00254">
    <property type="entry name" value="NICOTINICR"/>
</dbReference>
<evidence type="ECO:0000256" key="3">
    <source>
        <dbReference type="ARBA" id="ARBA00022448"/>
    </source>
</evidence>
<keyword evidence="8 17" id="KW-0406">Ion transport</keyword>
<feature type="transmembrane region" description="Helical" evidence="17">
    <location>
        <begin position="491"/>
        <end position="511"/>
    </location>
</feature>
<evidence type="ECO:0000256" key="6">
    <source>
        <dbReference type="ARBA" id="ARBA00022989"/>
    </source>
</evidence>
<name>V5H4U2_IXORI</name>
<keyword evidence="4" id="KW-1003">Cell membrane</keyword>
<evidence type="ECO:0000259" key="18">
    <source>
        <dbReference type="Pfam" id="PF02931"/>
    </source>
</evidence>
<evidence type="ECO:0000256" key="4">
    <source>
        <dbReference type="ARBA" id="ARBA00022475"/>
    </source>
</evidence>
<accession>V5H4U2</accession>
<organism evidence="20">
    <name type="scientific">Ixodes ricinus</name>
    <name type="common">Common tick</name>
    <name type="synonym">Acarus ricinus</name>
    <dbReference type="NCBI Taxonomy" id="34613"/>
    <lineage>
        <taxon>Eukaryota</taxon>
        <taxon>Metazoa</taxon>
        <taxon>Ecdysozoa</taxon>
        <taxon>Arthropoda</taxon>
        <taxon>Chelicerata</taxon>
        <taxon>Arachnida</taxon>
        <taxon>Acari</taxon>
        <taxon>Parasitiformes</taxon>
        <taxon>Ixodida</taxon>
        <taxon>Ixodoidea</taxon>
        <taxon>Ixodidae</taxon>
        <taxon>Ixodinae</taxon>
        <taxon>Ixodes</taxon>
    </lineage>
</organism>
<feature type="signal peptide" evidence="17">
    <location>
        <begin position="1"/>
        <end position="19"/>
    </location>
</feature>
<dbReference type="GO" id="GO:0022848">
    <property type="term" value="F:acetylcholine-gated monoatomic cation-selective channel activity"/>
    <property type="evidence" value="ECO:0007669"/>
    <property type="project" value="InterPro"/>
</dbReference>
<evidence type="ECO:0000313" key="20">
    <source>
        <dbReference type="EMBL" id="JAB69302.1"/>
    </source>
</evidence>
<comment type="subcellular location">
    <subcellularLocation>
        <location evidence="16">Postsynaptic cell membrane</location>
        <topology evidence="16">Multi-pass membrane protein</topology>
    </subcellularLocation>
</comment>
<dbReference type="InterPro" id="IPR018000">
    <property type="entry name" value="Neurotransmitter_ion_chnl_CS"/>
</dbReference>
<evidence type="ECO:0000256" key="8">
    <source>
        <dbReference type="ARBA" id="ARBA00023065"/>
    </source>
</evidence>
<dbReference type="InterPro" id="IPR038050">
    <property type="entry name" value="Neuro_actylchol_rec"/>
</dbReference>
<evidence type="ECO:0000256" key="15">
    <source>
        <dbReference type="ARBA" id="ARBA00023303"/>
    </source>
</evidence>
<dbReference type="InterPro" id="IPR006202">
    <property type="entry name" value="Neur_chan_lig-bd"/>
</dbReference>
<keyword evidence="14" id="KW-1071">Ligand-gated ion channel</keyword>
<dbReference type="CDD" id="cd18997">
    <property type="entry name" value="LGIC_ECD_nAChR"/>
    <property type="match status" value="1"/>
</dbReference>
<dbReference type="GO" id="GO:0045211">
    <property type="term" value="C:postsynaptic membrane"/>
    <property type="evidence" value="ECO:0007669"/>
    <property type="project" value="UniProtKB-SubCell"/>
</dbReference>
<evidence type="ECO:0000256" key="1">
    <source>
        <dbReference type="ARBA" id="ARBA00003328"/>
    </source>
</evidence>
<evidence type="ECO:0000256" key="5">
    <source>
        <dbReference type="ARBA" id="ARBA00022692"/>
    </source>
</evidence>
<evidence type="ECO:0000256" key="11">
    <source>
        <dbReference type="ARBA" id="ARBA00023170"/>
    </source>
</evidence>
<dbReference type="EMBL" id="GANP01015166">
    <property type="protein sequence ID" value="JAB69302.1"/>
    <property type="molecule type" value="mRNA"/>
</dbReference>
<evidence type="ECO:0000256" key="10">
    <source>
        <dbReference type="ARBA" id="ARBA00023157"/>
    </source>
</evidence>
<evidence type="ECO:0000256" key="2">
    <source>
        <dbReference type="ARBA" id="ARBA00009237"/>
    </source>
</evidence>
<evidence type="ECO:0000256" key="12">
    <source>
        <dbReference type="ARBA" id="ARBA00023180"/>
    </source>
</evidence>
<evidence type="ECO:0000259" key="19">
    <source>
        <dbReference type="Pfam" id="PF02932"/>
    </source>
</evidence>
<evidence type="ECO:0000256" key="16">
    <source>
        <dbReference type="ARBA" id="ARBA00034104"/>
    </source>
</evidence>
<dbReference type="Gene3D" id="1.20.58.390">
    <property type="entry name" value="Neurotransmitter-gated ion-channel transmembrane domain"/>
    <property type="match status" value="2"/>
</dbReference>
<evidence type="ECO:0000256" key="7">
    <source>
        <dbReference type="ARBA" id="ARBA00023018"/>
    </source>
</evidence>
<dbReference type="SUPFAM" id="SSF63712">
    <property type="entry name" value="Nicotinic receptor ligand binding domain-like"/>
    <property type="match status" value="1"/>
</dbReference>
<dbReference type="PRINTS" id="PR00252">
    <property type="entry name" value="NRIONCHANNEL"/>
</dbReference>
<dbReference type="AlphaFoldDB" id="V5H4U2"/>